<sequence>MKNKILEKLEHVQIPVKSLDKSIQWYTTNLGFSLQGKSEGRHAFLTLPEGPMLMLWETKDDTQANFSFNGETMPVLLYNTKQIHKLHEELKSKDVVITFFQDEGFGWVLKFIDLNGNMWGVIQLKE</sequence>
<gene>
    <name evidence="2" type="ORF">PDENDC454_00440</name>
</gene>
<dbReference type="Pfam" id="PF00903">
    <property type="entry name" value="Glyoxalase"/>
    <property type="match status" value="1"/>
</dbReference>
<organism evidence="2 3">
    <name type="scientific">Paenibacillus dendritiformis C454</name>
    <dbReference type="NCBI Taxonomy" id="1131935"/>
    <lineage>
        <taxon>Bacteria</taxon>
        <taxon>Bacillati</taxon>
        <taxon>Bacillota</taxon>
        <taxon>Bacilli</taxon>
        <taxon>Bacillales</taxon>
        <taxon>Paenibacillaceae</taxon>
        <taxon>Paenibacillus</taxon>
    </lineage>
</organism>
<evidence type="ECO:0000313" key="2">
    <source>
        <dbReference type="EMBL" id="EHQ64336.1"/>
    </source>
</evidence>
<reference evidence="2 3" key="1">
    <citation type="journal article" date="2012" name="J. Bacteriol.">
        <title>Genome Sequence of the Pattern-Forming Social Bacterium Paenibacillus dendritiformis C454 Chiral Morphotype.</title>
        <authorList>
            <person name="Sirota-Madi A."/>
            <person name="Olender T."/>
            <person name="Helman Y."/>
            <person name="Brainis I."/>
            <person name="Finkelshtein A."/>
            <person name="Roth D."/>
            <person name="Hagai E."/>
            <person name="Leshkowitz D."/>
            <person name="Brodsky L."/>
            <person name="Galatenko V."/>
            <person name="Nikolaev V."/>
            <person name="Gutnick D.L."/>
            <person name="Lancet D."/>
            <person name="Ben-Jacob E."/>
        </authorList>
    </citation>
    <scope>NUCLEOTIDE SEQUENCE [LARGE SCALE GENOMIC DNA]</scope>
    <source>
        <strain evidence="2 3">C454</strain>
    </source>
</reference>
<proteinExistence type="predicted"/>
<dbReference type="InterPro" id="IPR037523">
    <property type="entry name" value="VOC_core"/>
</dbReference>
<evidence type="ECO:0000259" key="1">
    <source>
        <dbReference type="PROSITE" id="PS51819"/>
    </source>
</evidence>
<name>H3S988_9BACL</name>
<comment type="caution">
    <text evidence="2">The sequence shown here is derived from an EMBL/GenBank/DDBJ whole genome shotgun (WGS) entry which is preliminary data.</text>
</comment>
<dbReference type="STRING" id="1131935.PDENDC454_00440"/>
<dbReference type="PROSITE" id="PS51819">
    <property type="entry name" value="VOC"/>
    <property type="match status" value="1"/>
</dbReference>
<protein>
    <recommendedName>
        <fullName evidence="1">VOC domain-containing protein</fullName>
    </recommendedName>
</protein>
<accession>H3S988</accession>
<dbReference type="AlphaFoldDB" id="H3S988"/>
<dbReference type="InterPro" id="IPR004360">
    <property type="entry name" value="Glyas_Fos-R_dOase_dom"/>
</dbReference>
<dbReference type="PANTHER" id="PTHR36437">
    <property type="entry name" value="GLYOXALASE/BLEOMYCIN RESISTANCE PROTEIN/DIOXYGENASE"/>
    <property type="match status" value="1"/>
</dbReference>
<dbReference type="InterPro" id="IPR029068">
    <property type="entry name" value="Glyas_Bleomycin-R_OHBP_Dase"/>
</dbReference>
<feature type="domain" description="VOC" evidence="1">
    <location>
        <begin position="8"/>
        <end position="124"/>
    </location>
</feature>
<dbReference type="EMBL" id="AHKH01000001">
    <property type="protein sequence ID" value="EHQ64336.1"/>
    <property type="molecule type" value="Genomic_DNA"/>
</dbReference>
<dbReference type="PATRIC" id="fig|1131935.3.peg.89"/>
<dbReference type="Gene3D" id="3.10.180.10">
    <property type="entry name" value="2,3-Dihydroxybiphenyl 1,2-Dioxygenase, domain 1"/>
    <property type="match status" value="1"/>
</dbReference>
<dbReference type="Proteomes" id="UP000003900">
    <property type="component" value="Unassembled WGS sequence"/>
</dbReference>
<keyword evidence="3" id="KW-1185">Reference proteome</keyword>
<dbReference type="RefSeq" id="WP_006674600.1">
    <property type="nucleotide sequence ID" value="NZ_AHKH01000001.1"/>
</dbReference>
<dbReference type="CDD" id="cd06587">
    <property type="entry name" value="VOC"/>
    <property type="match status" value="1"/>
</dbReference>
<evidence type="ECO:0000313" key="3">
    <source>
        <dbReference type="Proteomes" id="UP000003900"/>
    </source>
</evidence>
<dbReference type="SUPFAM" id="SSF54593">
    <property type="entry name" value="Glyoxalase/Bleomycin resistance protein/Dihydroxybiphenyl dioxygenase"/>
    <property type="match status" value="1"/>
</dbReference>
<dbReference type="PANTHER" id="PTHR36437:SF2">
    <property type="entry name" value="GLYOXALASE_BLEOMYCIN RESISTANCE PROTEIN_DIOXYGENASE"/>
    <property type="match status" value="1"/>
</dbReference>